<dbReference type="Pfam" id="PF00440">
    <property type="entry name" value="TetR_N"/>
    <property type="match status" value="1"/>
</dbReference>
<keyword evidence="1" id="KW-0805">Transcription regulation</keyword>
<dbReference type="Gene3D" id="1.10.357.10">
    <property type="entry name" value="Tetracycline Repressor, domain 2"/>
    <property type="match status" value="1"/>
</dbReference>
<organism evidence="4 5">
    <name type="scientific">Mycobacterium conspicuum</name>
    <dbReference type="NCBI Taxonomy" id="44010"/>
    <lineage>
        <taxon>Bacteria</taxon>
        <taxon>Bacillati</taxon>
        <taxon>Actinomycetota</taxon>
        <taxon>Actinomycetes</taxon>
        <taxon>Mycobacteriales</taxon>
        <taxon>Mycobacteriaceae</taxon>
        <taxon>Mycobacterium</taxon>
    </lineage>
</organism>
<dbReference type="EMBL" id="AP022613">
    <property type="protein sequence ID" value="BBZ40820.1"/>
    <property type="molecule type" value="Genomic_DNA"/>
</dbReference>
<dbReference type="PANTHER" id="PTHR30055:SF238">
    <property type="entry name" value="MYCOFACTOCIN BIOSYNTHESIS TRANSCRIPTIONAL REGULATOR MFTR-RELATED"/>
    <property type="match status" value="1"/>
</dbReference>
<dbReference type="PRINTS" id="PR00455">
    <property type="entry name" value="HTHTETR"/>
</dbReference>
<evidence type="ECO:0000313" key="4">
    <source>
        <dbReference type="EMBL" id="BBZ40820.1"/>
    </source>
</evidence>
<evidence type="ECO:0000313" key="5">
    <source>
        <dbReference type="Proteomes" id="UP000467385"/>
    </source>
</evidence>
<sequence length="179" mass="19235">MSIDLGDRILDAAQRLAFRTGARRMSLSDVATLSGVSRPTIYRYFASKEELIDALGKRERQRLAAAMAEATSGVVGVARLEAAVEVIAAFVEAQPPGRLLDLEPGFAHQQMAQALPTLTEGLTSVLARCAREDAFATAVDPRDLAGAIARTALSHYIFPDDDRDAVRRQLRAAAGLSAR</sequence>
<dbReference type="PANTHER" id="PTHR30055">
    <property type="entry name" value="HTH-TYPE TRANSCRIPTIONAL REGULATOR RUTR"/>
    <property type="match status" value="1"/>
</dbReference>
<dbReference type="OrthoDB" id="4722751at2"/>
<dbReference type="SUPFAM" id="SSF46689">
    <property type="entry name" value="Homeodomain-like"/>
    <property type="match status" value="1"/>
</dbReference>
<keyword evidence="5" id="KW-1185">Reference proteome</keyword>
<dbReference type="STRING" id="44010.AWC00_14020"/>
<dbReference type="Gene3D" id="1.10.10.60">
    <property type="entry name" value="Homeodomain-like"/>
    <property type="match status" value="1"/>
</dbReference>
<protein>
    <submittedName>
        <fullName evidence="4">TetR family transcriptional regulator</fullName>
    </submittedName>
</protein>
<evidence type="ECO:0000256" key="2">
    <source>
        <dbReference type="ARBA" id="ARBA00023125"/>
    </source>
</evidence>
<name>A0A1X1TBE3_9MYCO</name>
<dbReference type="GO" id="GO:0000976">
    <property type="term" value="F:transcription cis-regulatory region binding"/>
    <property type="evidence" value="ECO:0007669"/>
    <property type="project" value="TreeGrafter"/>
</dbReference>
<dbReference type="GO" id="GO:0003700">
    <property type="term" value="F:DNA-binding transcription factor activity"/>
    <property type="evidence" value="ECO:0007669"/>
    <property type="project" value="TreeGrafter"/>
</dbReference>
<proteinExistence type="predicted"/>
<dbReference type="Proteomes" id="UP000467385">
    <property type="component" value="Chromosome"/>
</dbReference>
<accession>A0A1X1TBE3</accession>
<dbReference type="InterPro" id="IPR001647">
    <property type="entry name" value="HTH_TetR"/>
</dbReference>
<evidence type="ECO:0000256" key="3">
    <source>
        <dbReference type="ARBA" id="ARBA00023163"/>
    </source>
</evidence>
<keyword evidence="3" id="KW-0804">Transcription</keyword>
<dbReference type="InterPro" id="IPR009057">
    <property type="entry name" value="Homeodomain-like_sf"/>
</dbReference>
<evidence type="ECO:0000256" key="1">
    <source>
        <dbReference type="ARBA" id="ARBA00023015"/>
    </source>
</evidence>
<reference evidence="4 5" key="1">
    <citation type="journal article" date="2019" name="Emerg. Microbes Infect.">
        <title>Comprehensive subspecies identification of 175 nontuberculous mycobacteria species based on 7547 genomic profiles.</title>
        <authorList>
            <person name="Matsumoto Y."/>
            <person name="Kinjo T."/>
            <person name="Motooka D."/>
            <person name="Nabeya D."/>
            <person name="Jung N."/>
            <person name="Uechi K."/>
            <person name="Horii T."/>
            <person name="Iida T."/>
            <person name="Fujita J."/>
            <person name="Nakamura S."/>
        </authorList>
    </citation>
    <scope>NUCLEOTIDE SEQUENCE [LARGE SCALE GENOMIC DNA]</scope>
    <source>
        <strain evidence="4 5">JCM 14738</strain>
    </source>
</reference>
<dbReference type="AlphaFoldDB" id="A0A1X1TBE3"/>
<keyword evidence="2" id="KW-0238">DNA-binding</keyword>
<dbReference type="PROSITE" id="PS50977">
    <property type="entry name" value="HTH_TETR_2"/>
    <property type="match status" value="1"/>
</dbReference>
<dbReference type="InterPro" id="IPR050109">
    <property type="entry name" value="HTH-type_TetR-like_transc_reg"/>
</dbReference>
<dbReference type="RefSeq" id="WP_085233266.1">
    <property type="nucleotide sequence ID" value="NZ_AP022613.1"/>
</dbReference>
<gene>
    <name evidence="4" type="ORF">MCNS_38830</name>
</gene>